<keyword evidence="5 6" id="KW-0884">PQQ biosynthesis</keyword>
<dbReference type="EMBL" id="QURN01000006">
    <property type="protein sequence ID" value="RFC67665.1"/>
    <property type="molecule type" value="Genomic_DNA"/>
</dbReference>
<accession>A0A371XEK6</accession>
<comment type="caution">
    <text evidence="8">The sequence shown here is derived from an EMBL/GenBank/DDBJ whole genome shotgun (WGS) entry which is preliminary data.</text>
</comment>
<keyword evidence="9" id="KW-1185">Reference proteome</keyword>
<sequence length="309" mass="33536">MRVRVLGSAAGGGVPQWNCNFTYSRRARLGDGDVPVRLQSSIATSNSNGWVIFNASPDIRQQVAATPSLQPDPNGALRTSPIKAIVLTNADIDHIAGLLSLRERQPFNLYATERVLGVLMNNAVFQVLDPAYVRRIPLQLDQPTTITTTDGEPLLEVQLYSVPGKVALYLETGEAAKDFGADDGDTIGVRIAEIGGRSCLHYVPGCASVTPTLKRQIEGADFLFFDGTVFRDDEMRTAGVGEKTGQRMGHLAIDGPEGSMAALAYVSLGRRCYIHINNTNPILDQRSPERAQVENAGWMVAFDGMEFDL</sequence>
<comment type="pathway">
    <text evidence="1 6">Cofactor biosynthesis; pyrroloquinoline quinone biosynthesis.</text>
</comment>
<evidence type="ECO:0000313" key="9">
    <source>
        <dbReference type="Proteomes" id="UP000262379"/>
    </source>
</evidence>
<dbReference type="RefSeq" id="WP_116623499.1">
    <property type="nucleotide sequence ID" value="NZ_QURN01000006.1"/>
</dbReference>
<dbReference type="GO" id="GO:0018189">
    <property type="term" value="P:pyrroloquinoline quinone biosynthetic process"/>
    <property type="evidence" value="ECO:0007669"/>
    <property type="project" value="UniProtKB-UniRule"/>
</dbReference>
<feature type="domain" description="Metallo-beta-lactamase" evidence="7">
    <location>
        <begin position="50"/>
        <end position="276"/>
    </location>
</feature>
<proteinExistence type="inferred from homology"/>
<comment type="similarity">
    <text evidence="2 6">Belongs to the PqqB family.</text>
</comment>
<evidence type="ECO:0000256" key="2">
    <source>
        <dbReference type="ARBA" id="ARBA00008481"/>
    </source>
</evidence>
<dbReference type="HAMAP" id="MF_00653">
    <property type="entry name" value="PQQ_syn_PqqB"/>
    <property type="match status" value="1"/>
</dbReference>
<evidence type="ECO:0000256" key="4">
    <source>
        <dbReference type="ARBA" id="ARBA00022448"/>
    </source>
</evidence>
<dbReference type="InterPro" id="IPR011842">
    <property type="entry name" value="PQQ_synth_PqqB"/>
</dbReference>
<evidence type="ECO:0000313" key="8">
    <source>
        <dbReference type="EMBL" id="RFC67665.1"/>
    </source>
</evidence>
<dbReference type="UniPathway" id="UPA00539"/>
<evidence type="ECO:0000259" key="7">
    <source>
        <dbReference type="Pfam" id="PF12706"/>
    </source>
</evidence>
<evidence type="ECO:0000256" key="3">
    <source>
        <dbReference type="ARBA" id="ARBA00015084"/>
    </source>
</evidence>
<evidence type="ECO:0000256" key="1">
    <source>
        <dbReference type="ARBA" id="ARBA00004886"/>
    </source>
</evidence>
<evidence type="ECO:0000256" key="5">
    <source>
        <dbReference type="ARBA" id="ARBA00022905"/>
    </source>
</evidence>
<dbReference type="InterPro" id="IPR001279">
    <property type="entry name" value="Metallo-B-lactamas"/>
</dbReference>
<dbReference type="Gene3D" id="3.60.15.10">
    <property type="entry name" value="Ribonuclease Z/Hydroxyacylglutathione hydrolase-like"/>
    <property type="match status" value="1"/>
</dbReference>
<protein>
    <recommendedName>
        <fullName evidence="3 6">Coenzyme PQQ synthesis protein B</fullName>
    </recommendedName>
    <alternativeName>
        <fullName evidence="6">Pyrroloquinoline quinone biosynthesis protein B</fullName>
    </alternativeName>
</protein>
<organism evidence="8 9">
    <name type="scientific">Mesorhizobium denitrificans</name>
    <dbReference type="NCBI Taxonomy" id="2294114"/>
    <lineage>
        <taxon>Bacteria</taxon>
        <taxon>Pseudomonadati</taxon>
        <taxon>Pseudomonadota</taxon>
        <taxon>Alphaproteobacteria</taxon>
        <taxon>Hyphomicrobiales</taxon>
        <taxon>Phyllobacteriaceae</taxon>
        <taxon>Mesorhizobium</taxon>
    </lineage>
</organism>
<dbReference type="InterPro" id="IPR036866">
    <property type="entry name" value="RibonucZ/Hydroxyglut_hydro"/>
</dbReference>
<dbReference type="AlphaFoldDB" id="A0A371XEK6"/>
<dbReference type="Proteomes" id="UP000262379">
    <property type="component" value="Unassembled WGS sequence"/>
</dbReference>
<evidence type="ECO:0000256" key="6">
    <source>
        <dbReference type="HAMAP-Rule" id="MF_00653"/>
    </source>
</evidence>
<dbReference type="NCBIfam" id="TIGR02108">
    <property type="entry name" value="PQQ_syn_pqqB"/>
    <property type="match status" value="1"/>
</dbReference>
<dbReference type="Pfam" id="PF12706">
    <property type="entry name" value="Lactamase_B_2"/>
    <property type="match status" value="1"/>
</dbReference>
<gene>
    <name evidence="6 8" type="primary">pqqB</name>
    <name evidence="8" type="ORF">DY251_08660</name>
</gene>
<keyword evidence="4 6" id="KW-0813">Transport</keyword>
<comment type="function">
    <text evidence="6">May be involved in the transport of PQQ or its precursor to the periplasm.</text>
</comment>
<reference evidence="9" key="1">
    <citation type="submission" date="2018-08" db="EMBL/GenBank/DDBJ databases">
        <authorList>
            <person name="Im W.T."/>
        </authorList>
    </citation>
    <scope>NUCLEOTIDE SEQUENCE [LARGE SCALE GENOMIC DNA]</scope>
    <source>
        <strain evidence="9">LA-28</strain>
    </source>
</reference>
<dbReference type="SUPFAM" id="SSF56281">
    <property type="entry name" value="Metallo-hydrolase/oxidoreductase"/>
    <property type="match status" value="1"/>
</dbReference>
<name>A0A371XEK6_9HYPH</name>